<dbReference type="Gene3D" id="3.30.1490.20">
    <property type="entry name" value="ATP-grasp fold, A domain"/>
    <property type="match status" value="1"/>
</dbReference>
<dbReference type="PROSITE" id="PS51186">
    <property type="entry name" value="GNAT"/>
    <property type="match status" value="1"/>
</dbReference>
<dbReference type="GO" id="GO:0016747">
    <property type="term" value="F:acyltransferase activity, transferring groups other than amino-acyl groups"/>
    <property type="evidence" value="ECO:0007669"/>
    <property type="project" value="InterPro"/>
</dbReference>
<dbReference type="GO" id="GO:0005524">
    <property type="term" value="F:ATP binding"/>
    <property type="evidence" value="ECO:0007669"/>
    <property type="project" value="UniProtKB-KW"/>
</dbReference>
<dbReference type="Pfam" id="PF13302">
    <property type="entry name" value="Acetyltransf_3"/>
    <property type="match status" value="1"/>
</dbReference>
<dbReference type="InterPro" id="IPR051538">
    <property type="entry name" value="Acyl-CoA_Synth/Transferase"/>
</dbReference>
<proteinExistence type="predicted"/>
<dbReference type="InterPro" id="IPR016102">
    <property type="entry name" value="Succinyl-CoA_synth-like"/>
</dbReference>
<dbReference type="Gene3D" id="3.40.50.261">
    <property type="entry name" value="Succinyl-CoA synthetase domains"/>
    <property type="match status" value="2"/>
</dbReference>
<dbReference type="Gene3D" id="3.40.630.30">
    <property type="match status" value="1"/>
</dbReference>
<dbReference type="SMART" id="SM00881">
    <property type="entry name" value="CoA_binding"/>
    <property type="match status" value="1"/>
</dbReference>
<dbReference type="PANTHER" id="PTHR43334">
    <property type="entry name" value="ACETATE--COA LIGASE [ADP-FORMING]"/>
    <property type="match status" value="1"/>
</dbReference>
<dbReference type="PANTHER" id="PTHR43334:SF1">
    <property type="entry name" value="3-HYDROXYPROPIONATE--COA LIGASE [ADP-FORMING]"/>
    <property type="match status" value="1"/>
</dbReference>
<dbReference type="InterPro" id="IPR016181">
    <property type="entry name" value="Acyl_CoA_acyltransferase"/>
</dbReference>
<dbReference type="Pfam" id="PF13549">
    <property type="entry name" value="ATP-grasp_5"/>
    <property type="match status" value="1"/>
</dbReference>
<sequence>MQALLDRSPLHRLFNPESIALFGASDAKNSVGAKVWSNLTTGDFKGRLVPVNPKHKEVGGVTCYSSILDVPGDIDLAVIATPARTIPQIIADCGEKRIRNAIVLSAGFVEAGAEGERLHRQLLDAARRANMRFLGPNCVGLVRPWLGLNATFLNSGVPRGRLALISQSGALCSAIADWAAPHHLGFSAIVSLGNSADIDFGDALHFLAVDPKTEAILLYVEGVRNAPSFLSALRAAARTKPVIVLKAGRHNQSSTAAHTHTGALIGSDEVFDAALARAGAVRARTFGQLFAAAEILSANKRSKGNRLGIVTNGGGAGVLAADRAGDMDVDLAAPSEATVTALDNILPPYWSRANPIDILGDAAPDQFKAAVKAALADPNFDGLLVMLTPQAMTDATAVAEAVVSALAEKPTKPVIACWMGESSVAEGRFHLSKNGIPDFTTPERAVEAFSYLAQHYRHRKLALETPGPGNAFSPDLSGARMIIAGALSEGRSMLSDIESKALLHAFNIPINITIEAATPAAAVIAAETVGFPVAMKVNSPDITHKSDVGGVRLNIMNAADVKLAFREIAAGIAKTRADAAFLGVTVERMAHVEDARELVIGASRDPVFGPTILFGAGGTMVEVLRDSAVSLPPLNAVLANRLINRTRVSRLLDAFRDRPAVDREAVVEVLLRISDLVCELAEVTELDINPLFAGRDGVIAVDARIGIARPPARSGPYDHVAIHPFPRHLVWKEHLSDGTPLTIRPIRPEDAESEQTFVRELSPEARQFRFMGTLNQLSQEMLVRFTQIDYRREMALVAMTEGPRGPRQQGVARYVINPDMTSCEFAVVVSDEVQKQGIGTRLMKALMEAARDEHSLAVMEGTVLARNASMLQLMAELGFSESPDPDDPGLVFVERAL</sequence>
<evidence type="ECO:0000259" key="4">
    <source>
        <dbReference type="PROSITE" id="PS51186"/>
    </source>
</evidence>
<name>A0A0F9WJJ1_9ZZZZ</name>
<dbReference type="Gene3D" id="3.40.50.720">
    <property type="entry name" value="NAD(P)-binding Rossmann-like Domain"/>
    <property type="match status" value="1"/>
</dbReference>
<keyword evidence="2" id="KW-0547">Nucleotide-binding</keyword>
<dbReference type="Pfam" id="PF13380">
    <property type="entry name" value="CoA_binding_2"/>
    <property type="match status" value="1"/>
</dbReference>
<dbReference type="SUPFAM" id="SSF51735">
    <property type="entry name" value="NAD(P)-binding Rossmann-fold domains"/>
    <property type="match status" value="1"/>
</dbReference>
<dbReference type="CDD" id="cd04301">
    <property type="entry name" value="NAT_SF"/>
    <property type="match status" value="1"/>
</dbReference>
<dbReference type="EMBL" id="LAZR01000151">
    <property type="protein sequence ID" value="KKN86161.1"/>
    <property type="molecule type" value="Genomic_DNA"/>
</dbReference>
<comment type="caution">
    <text evidence="5">The sequence shown here is derived from an EMBL/GenBank/DDBJ whole genome shotgun (WGS) entry which is preliminary data.</text>
</comment>
<dbReference type="AlphaFoldDB" id="A0A0F9WJJ1"/>
<reference evidence="5" key="1">
    <citation type="journal article" date="2015" name="Nature">
        <title>Complex archaea that bridge the gap between prokaryotes and eukaryotes.</title>
        <authorList>
            <person name="Spang A."/>
            <person name="Saw J.H."/>
            <person name="Jorgensen S.L."/>
            <person name="Zaremba-Niedzwiedzka K."/>
            <person name="Martijn J."/>
            <person name="Lind A.E."/>
            <person name="van Eijk R."/>
            <person name="Schleper C."/>
            <person name="Guy L."/>
            <person name="Ettema T.J."/>
        </authorList>
    </citation>
    <scope>NUCLEOTIDE SEQUENCE</scope>
</reference>
<dbReference type="SUPFAM" id="SSF56059">
    <property type="entry name" value="Glutathione synthetase ATP-binding domain-like"/>
    <property type="match status" value="1"/>
</dbReference>
<keyword evidence="1" id="KW-0436">Ligase</keyword>
<evidence type="ECO:0000313" key="5">
    <source>
        <dbReference type="EMBL" id="KKN86161.1"/>
    </source>
</evidence>
<dbReference type="InterPro" id="IPR003781">
    <property type="entry name" value="CoA-bd"/>
</dbReference>
<evidence type="ECO:0000256" key="1">
    <source>
        <dbReference type="ARBA" id="ARBA00022598"/>
    </source>
</evidence>
<keyword evidence="3" id="KW-0067">ATP-binding</keyword>
<accession>A0A0F9WJJ1</accession>
<dbReference type="InterPro" id="IPR036291">
    <property type="entry name" value="NAD(P)-bd_dom_sf"/>
</dbReference>
<dbReference type="SUPFAM" id="SSF52210">
    <property type="entry name" value="Succinyl-CoA synthetase domains"/>
    <property type="match status" value="2"/>
</dbReference>
<dbReference type="GO" id="GO:0043758">
    <property type="term" value="F:acetate-CoA ligase (ADP-forming) activity"/>
    <property type="evidence" value="ECO:0007669"/>
    <property type="project" value="InterPro"/>
</dbReference>
<dbReference type="Pfam" id="PF13607">
    <property type="entry name" value="Succ_CoA_lig"/>
    <property type="match status" value="1"/>
</dbReference>
<feature type="domain" description="N-acetyltransferase" evidence="4">
    <location>
        <begin position="741"/>
        <end position="897"/>
    </location>
</feature>
<evidence type="ECO:0000256" key="2">
    <source>
        <dbReference type="ARBA" id="ARBA00022741"/>
    </source>
</evidence>
<dbReference type="SUPFAM" id="SSF55729">
    <property type="entry name" value="Acyl-CoA N-acyltransferases (Nat)"/>
    <property type="match status" value="1"/>
</dbReference>
<dbReference type="InterPro" id="IPR000182">
    <property type="entry name" value="GNAT_dom"/>
</dbReference>
<dbReference type="Gene3D" id="3.30.470.20">
    <property type="entry name" value="ATP-grasp fold, B domain"/>
    <property type="match status" value="1"/>
</dbReference>
<organism evidence="5">
    <name type="scientific">marine sediment metagenome</name>
    <dbReference type="NCBI Taxonomy" id="412755"/>
    <lineage>
        <taxon>unclassified sequences</taxon>
        <taxon>metagenomes</taxon>
        <taxon>ecological metagenomes</taxon>
    </lineage>
</organism>
<gene>
    <name evidence="5" type="ORF">LCGC14_0271980</name>
</gene>
<dbReference type="InterPro" id="IPR043938">
    <property type="entry name" value="Ligase_CoA_dom"/>
</dbReference>
<dbReference type="FunFam" id="3.30.1490.20:FF:000020">
    <property type="entry name" value="Protein lysine acetyltransferase"/>
    <property type="match status" value="1"/>
</dbReference>
<dbReference type="Pfam" id="PF19045">
    <property type="entry name" value="Ligase_CoA_2"/>
    <property type="match status" value="1"/>
</dbReference>
<evidence type="ECO:0000256" key="3">
    <source>
        <dbReference type="ARBA" id="ARBA00022840"/>
    </source>
</evidence>
<protein>
    <recommendedName>
        <fullName evidence="4">N-acetyltransferase domain-containing protein</fullName>
    </recommendedName>
</protein>
<dbReference type="InterPro" id="IPR032875">
    <property type="entry name" value="Succ_CoA_lig_flav_dom"/>
</dbReference>
<dbReference type="InterPro" id="IPR013815">
    <property type="entry name" value="ATP_grasp_subdomain_1"/>
</dbReference>